<feature type="chain" id="PRO_5006668490" description="Insect pheromone-binding family" evidence="1">
    <location>
        <begin position="19"/>
        <end position="127"/>
    </location>
</feature>
<sequence length="127" mass="14486">MYKVLVLIVFATVSLSVADDQYTTKFDSINIDEILKNDRLLQGYCNCLLDKGPCNEDGTALKSVIPEALATECAKCNDKQKEGSKKVLRFLIDTKRECFDPLEEKYDPKGEYRKRYKEHAEKAGIKI</sequence>
<evidence type="ECO:0000256" key="1">
    <source>
        <dbReference type="SAM" id="SignalP"/>
    </source>
</evidence>
<dbReference type="AlphaFoldDB" id="A0A0T6B9K2"/>
<dbReference type="EMBL" id="LJIG01002920">
    <property type="protein sequence ID" value="KRT84020.1"/>
    <property type="molecule type" value="Genomic_DNA"/>
</dbReference>
<keyword evidence="3" id="KW-1185">Reference proteome</keyword>
<accession>A0A0T6B9K2</accession>
<dbReference type="InterPro" id="IPR036682">
    <property type="entry name" value="OS_D_A10/PebIII_sf"/>
</dbReference>
<dbReference type="SUPFAM" id="SSF100910">
    <property type="entry name" value="Chemosensory protein Csp2"/>
    <property type="match status" value="1"/>
</dbReference>
<evidence type="ECO:0008006" key="4">
    <source>
        <dbReference type="Google" id="ProtNLM"/>
    </source>
</evidence>
<comment type="caution">
    <text evidence="2">The sequence shown here is derived from an EMBL/GenBank/DDBJ whole genome shotgun (WGS) entry which is preliminary data.</text>
</comment>
<feature type="signal peptide" evidence="1">
    <location>
        <begin position="1"/>
        <end position="18"/>
    </location>
</feature>
<dbReference type="PANTHER" id="PTHR11257:SF12">
    <property type="entry name" value="EJACULATORY BULB-SPECIFIC PROTEIN 3-RELATED"/>
    <property type="match status" value="1"/>
</dbReference>
<dbReference type="Proteomes" id="UP000051574">
    <property type="component" value="Unassembled WGS sequence"/>
</dbReference>
<keyword evidence="1" id="KW-0732">Signal</keyword>
<name>A0A0T6B9K2_9SCAR</name>
<dbReference type="InterPro" id="IPR005055">
    <property type="entry name" value="A10/PebIII"/>
</dbReference>
<dbReference type="Pfam" id="PF03392">
    <property type="entry name" value="OS-D"/>
    <property type="match status" value="1"/>
</dbReference>
<dbReference type="OrthoDB" id="6344725at2759"/>
<gene>
    <name evidence="2" type="ORF">AMK59_2033</name>
</gene>
<dbReference type="Gene3D" id="1.10.2080.10">
    <property type="entry name" value="Insect odorant-binding protein A10/Ejaculatory bulb-specific protein 3"/>
    <property type="match status" value="1"/>
</dbReference>
<evidence type="ECO:0000313" key="2">
    <source>
        <dbReference type="EMBL" id="KRT84020.1"/>
    </source>
</evidence>
<organism evidence="2 3">
    <name type="scientific">Oryctes borbonicus</name>
    <dbReference type="NCBI Taxonomy" id="1629725"/>
    <lineage>
        <taxon>Eukaryota</taxon>
        <taxon>Metazoa</taxon>
        <taxon>Ecdysozoa</taxon>
        <taxon>Arthropoda</taxon>
        <taxon>Hexapoda</taxon>
        <taxon>Insecta</taxon>
        <taxon>Pterygota</taxon>
        <taxon>Neoptera</taxon>
        <taxon>Endopterygota</taxon>
        <taxon>Coleoptera</taxon>
        <taxon>Polyphaga</taxon>
        <taxon>Scarabaeiformia</taxon>
        <taxon>Scarabaeidae</taxon>
        <taxon>Dynastinae</taxon>
        <taxon>Oryctes</taxon>
    </lineage>
</organism>
<dbReference type="PANTHER" id="PTHR11257">
    <property type="entry name" value="CHEMOSENSORY PROTEIN-RELATED"/>
    <property type="match status" value="1"/>
</dbReference>
<proteinExistence type="predicted"/>
<protein>
    <recommendedName>
        <fullName evidence="4">Insect pheromone-binding family</fullName>
    </recommendedName>
</protein>
<evidence type="ECO:0000313" key="3">
    <source>
        <dbReference type="Proteomes" id="UP000051574"/>
    </source>
</evidence>
<reference evidence="2 3" key="1">
    <citation type="submission" date="2015-09" db="EMBL/GenBank/DDBJ databases">
        <title>Draft genome of the scarab beetle Oryctes borbonicus.</title>
        <authorList>
            <person name="Meyer J.M."/>
            <person name="Markov G.V."/>
            <person name="Baskaran P."/>
            <person name="Herrmann M."/>
            <person name="Sommer R.J."/>
            <person name="Roedelsperger C."/>
        </authorList>
    </citation>
    <scope>NUCLEOTIDE SEQUENCE [LARGE SCALE GENOMIC DNA]</scope>
    <source>
        <strain evidence="2">OB123</strain>
        <tissue evidence="2">Whole animal</tissue>
    </source>
</reference>